<dbReference type="InterPro" id="IPR000953">
    <property type="entry name" value="Chromo/chromo_shadow_dom"/>
</dbReference>
<proteinExistence type="predicted"/>
<dbReference type="AlphaFoldDB" id="R7SF50"/>
<dbReference type="PROSITE" id="PS50013">
    <property type="entry name" value="CHROMO_2"/>
    <property type="match status" value="1"/>
</dbReference>
<accession>R7SF50</accession>
<evidence type="ECO:0000313" key="3">
    <source>
        <dbReference type="Proteomes" id="UP000053630"/>
    </source>
</evidence>
<dbReference type="Gene3D" id="2.40.50.40">
    <property type="match status" value="1"/>
</dbReference>
<dbReference type="eggNOG" id="KOG0017">
    <property type="taxonomic scope" value="Eukaryota"/>
</dbReference>
<dbReference type="Pfam" id="PF24626">
    <property type="entry name" value="SH3_Tf2-1"/>
    <property type="match status" value="1"/>
</dbReference>
<dbReference type="RefSeq" id="XP_007272386.1">
    <property type="nucleotide sequence ID" value="XM_007272324.1"/>
</dbReference>
<keyword evidence="3" id="KW-1185">Reference proteome</keyword>
<dbReference type="GeneID" id="18681043"/>
<evidence type="ECO:0000313" key="2">
    <source>
        <dbReference type="EMBL" id="EJC97351.1"/>
    </source>
</evidence>
<dbReference type="Proteomes" id="UP000053630">
    <property type="component" value="Unassembled WGS sequence"/>
</dbReference>
<protein>
    <recommendedName>
        <fullName evidence="1">Chromo domain-containing protein</fullName>
    </recommendedName>
</protein>
<dbReference type="KEGG" id="fme:FOMMEDRAFT_99970"/>
<dbReference type="OrthoDB" id="2273864at2759"/>
<dbReference type="InterPro" id="IPR056924">
    <property type="entry name" value="SH3_Tf2-1"/>
</dbReference>
<name>R7SF50_FOMME</name>
<sequence>MKQNYDQKRSVAKDYQPGDKVMLEATNLTTDCLMKKLDNKCFRPFVIEKKVSASAYKLQLLTTWKHIHPVFNKVLLSQYYNLGFPSQQRLLLPLPELISSELEYKVEYIVDTKLVYRKLKFLIHWKGYPVEECT</sequence>
<dbReference type="InterPro" id="IPR016197">
    <property type="entry name" value="Chromo-like_dom_sf"/>
</dbReference>
<dbReference type="InterPro" id="IPR023780">
    <property type="entry name" value="Chromo_domain"/>
</dbReference>
<dbReference type="CDD" id="cd00024">
    <property type="entry name" value="CD_CSD"/>
    <property type="match status" value="1"/>
</dbReference>
<reference evidence="3" key="1">
    <citation type="journal article" date="2012" name="Science">
        <title>The Paleozoic origin of enzymatic lignin decomposition reconstructed from 31 fungal genomes.</title>
        <authorList>
            <person name="Floudas D."/>
            <person name="Binder M."/>
            <person name="Riley R."/>
            <person name="Barry K."/>
            <person name="Blanchette R.A."/>
            <person name="Henrissat B."/>
            <person name="Martinez A.T."/>
            <person name="Otillar R."/>
            <person name="Spatafora J.W."/>
            <person name="Yadav J.S."/>
            <person name="Aerts A."/>
            <person name="Benoit I."/>
            <person name="Boyd A."/>
            <person name="Carlson A."/>
            <person name="Copeland A."/>
            <person name="Coutinho P.M."/>
            <person name="de Vries R.P."/>
            <person name="Ferreira P."/>
            <person name="Findley K."/>
            <person name="Foster B."/>
            <person name="Gaskell J."/>
            <person name="Glotzer D."/>
            <person name="Gorecki P."/>
            <person name="Heitman J."/>
            <person name="Hesse C."/>
            <person name="Hori C."/>
            <person name="Igarashi K."/>
            <person name="Jurgens J.A."/>
            <person name="Kallen N."/>
            <person name="Kersten P."/>
            <person name="Kohler A."/>
            <person name="Kuees U."/>
            <person name="Kumar T.K.A."/>
            <person name="Kuo A."/>
            <person name="LaButti K."/>
            <person name="Larrondo L.F."/>
            <person name="Lindquist E."/>
            <person name="Ling A."/>
            <person name="Lombard V."/>
            <person name="Lucas S."/>
            <person name="Lundell T."/>
            <person name="Martin R."/>
            <person name="McLaughlin D.J."/>
            <person name="Morgenstern I."/>
            <person name="Morin E."/>
            <person name="Murat C."/>
            <person name="Nagy L.G."/>
            <person name="Nolan M."/>
            <person name="Ohm R.A."/>
            <person name="Patyshakuliyeva A."/>
            <person name="Rokas A."/>
            <person name="Ruiz-Duenas F.J."/>
            <person name="Sabat G."/>
            <person name="Salamov A."/>
            <person name="Samejima M."/>
            <person name="Schmutz J."/>
            <person name="Slot J.C."/>
            <person name="St John F."/>
            <person name="Stenlid J."/>
            <person name="Sun H."/>
            <person name="Sun S."/>
            <person name="Syed K."/>
            <person name="Tsang A."/>
            <person name="Wiebenga A."/>
            <person name="Young D."/>
            <person name="Pisabarro A."/>
            <person name="Eastwood D.C."/>
            <person name="Martin F."/>
            <person name="Cullen D."/>
            <person name="Grigoriev I.V."/>
            <person name="Hibbett D.S."/>
        </authorList>
    </citation>
    <scope>NUCLEOTIDE SEQUENCE [LARGE SCALE GENOMIC DNA]</scope>
    <source>
        <strain evidence="3">MF3/22</strain>
    </source>
</reference>
<dbReference type="GO" id="GO:0006338">
    <property type="term" value="P:chromatin remodeling"/>
    <property type="evidence" value="ECO:0007669"/>
    <property type="project" value="UniProtKB-ARBA"/>
</dbReference>
<dbReference type="OMA" id="WIHKETE"/>
<feature type="domain" description="Chromo" evidence="1">
    <location>
        <begin position="104"/>
        <end position="134"/>
    </location>
</feature>
<dbReference type="EMBL" id="JH718962">
    <property type="protein sequence ID" value="EJC97351.1"/>
    <property type="molecule type" value="Genomic_DNA"/>
</dbReference>
<dbReference type="SUPFAM" id="SSF54160">
    <property type="entry name" value="Chromo domain-like"/>
    <property type="match status" value="1"/>
</dbReference>
<gene>
    <name evidence="2" type="ORF">FOMMEDRAFT_99970</name>
</gene>
<dbReference type="Pfam" id="PF00385">
    <property type="entry name" value="Chromo"/>
    <property type="match status" value="1"/>
</dbReference>
<organism evidence="2 3">
    <name type="scientific">Fomitiporia mediterranea (strain MF3/22)</name>
    <name type="common">Grapevine white-rot fungus</name>
    <dbReference type="NCBI Taxonomy" id="694068"/>
    <lineage>
        <taxon>Eukaryota</taxon>
        <taxon>Fungi</taxon>
        <taxon>Dikarya</taxon>
        <taxon>Basidiomycota</taxon>
        <taxon>Agaricomycotina</taxon>
        <taxon>Agaricomycetes</taxon>
        <taxon>Hymenochaetales</taxon>
        <taxon>Hymenochaetaceae</taxon>
        <taxon>Fomitiporia</taxon>
    </lineage>
</organism>
<evidence type="ECO:0000259" key="1">
    <source>
        <dbReference type="PROSITE" id="PS50013"/>
    </source>
</evidence>